<evidence type="ECO:0000256" key="3">
    <source>
        <dbReference type="ARBA" id="ARBA00023326"/>
    </source>
</evidence>
<dbReference type="InParanoid" id="B4D3D4"/>
<evidence type="ECO:0000256" key="2">
    <source>
        <dbReference type="ARBA" id="ARBA00023277"/>
    </source>
</evidence>
<protein>
    <submittedName>
        <fullName evidence="5">Putative glycosyl hydrolase</fullName>
    </submittedName>
</protein>
<dbReference type="PANTHER" id="PTHR12631">
    <property type="entry name" value="ALPHA-L-IDURONIDASE"/>
    <property type="match status" value="1"/>
</dbReference>
<name>B4D3D4_9BACT</name>
<dbReference type="GO" id="GO:0000272">
    <property type="term" value="P:polysaccharide catabolic process"/>
    <property type="evidence" value="ECO:0007669"/>
    <property type="project" value="UniProtKB-KW"/>
</dbReference>
<keyword evidence="6" id="KW-1185">Reference proteome</keyword>
<gene>
    <name evidence="5" type="ORF">CfE428DRAFT_3422</name>
</gene>
<dbReference type="InterPro" id="IPR051923">
    <property type="entry name" value="Glycosyl_Hydrolase_39"/>
</dbReference>
<dbReference type="GO" id="GO:0004553">
    <property type="term" value="F:hydrolase activity, hydrolyzing O-glycosyl compounds"/>
    <property type="evidence" value="ECO:0007669"/>
    <property type="project" value="InterPro"/>
</dbReference>
<dbReference type="InterPro" id="IPR001000">
    <property type="entry name" value="GH10_dom"/>
</dbReference>
<keyword evidence="2" id="KW-0119">Carbohydrate metabolism</keyword>
<dbReference type="eggNOG" id="COG3693">
    <property type="taxonomic scope" value="Bacteria"/>
</dbReference>
<evidence type="ECO:0000259" key="4">
    <source>
        <dbReference type="Pfam" id="PF00331"/>
    </source>
</evidence>
<feature type="domain" description="GH10" evidence="4">
    <location>
        <begin position="44"/>
        <end position="155"/>
    </location>
</feature>
<evidence type="ECO:0000313" key="5">
    <source>
        <dbReference type="EMBL" id="EDY19245.1"/>
    </source>
</evidence>
<comment type="caution">
    <text evidence="5">The sequence shown here is derived from an EMBL/GenBank/DDBJ whole genome shotgun (WGS) entry which is preliminary data.</text>
</comment>
<keyword evidence="1 5" id="KW-0378">Hydrolase</keyword>
<dbReference type="AlphaFoldDB" id="B4D3D4"/>
<accession>B4D3D4</accession>
<evidence type="ECO:0000313" key="6">
    <source>
        <dbReference type="Proteomes" id="UP000005824"/>
    </source>
</evidence>
<sequence length="565" mass="61836">MLYAADISSPWGVATSASGMGSAGEWMPRLHEIGIGTGRAFPEWPSIEPRQGEWHWDRADALVHAATANHFEVTAVMMGKVPWSSEKGHTFPMSDLAGWSEFFGQCVARYKDRIHYWEVWNEGNGGFNDGHHTAADYGRLAAAAYAAAKKADPTTQVGLTTASFDPAYLEHAILAQKEAGTPGQFDYLCIHPYELADGIGRPNGEIPYLWMTHLLRDELKESAPDKANADIWITEIGRNVAHRKDQSVAEHEAATTLVKLYVMALAQGIHHVQWFEAQDPVGEEPGFGLLKRDGTTRATYQAYQTMIATLGPKPKYLGWVALGEDGRGYGFVFQGRETPVLVAWKAAGDPDQQLTFPANVQVRALSDYASKALEGGDAITLGDEPVFVSNYPASLTGPAEASREEPFPWGGDFSKAHTVSVDLGAAVPSAGVFQAGPQTNAIQTFADGTRGLLVGANQGMRFHVHPSFASIHQREYYVRVTVRRVAPGNVGMNLHYEVADSHGGSPYHNVGTWFSVKDSEGWQTFTWHVKDACFAKMWGYDIALVPEQSQPFVLGKVEVSTELLR</sequence>
<proteinExistence type="predicted"/>
<dbReference type="Pfam" id="PF00331">
    <property type="entry name" value="Glyco_hydro_10"/>
    <property type="match status" value="1"/>
</dbReference>
<dbReference type="Gene3D" id="3.20.20.80">
    <property type="entry name" value="Glycosidases"/>
    <property type="match status" value="1"/>
</dbReference>
<organism evidence="5 6">
    <name type="scientific">Chthoniobacter flavus Ellin428</name>
    <dbReference type="NCBI Taxonomy" id="497964"/>
    <lineage>
        <taxon>Bacteria</taxon>
        <taxon>Pseudomonadati</taxon>
        <taxon>Verrucomicrobiota</taxon>
        <taxon>Spartobacteria</taxon>
        <taxon>Chthoniobacterales</taxon>
        <taxon>Chthoniobacteraceae</taxon>
        <taxon>Chthoniobacter</taxon>
    </lineage>
</organism>
<dbReference type="PANTHER" id="PTHR12631:SF10">
    <property type="entry name" value="BETA-XYLOSIDASE-LIKE PROTEIN-RELATED"/>
    <property type="match status" value="1"/>
</dbReference>
<reference evidence="5 6" key="1">
    <citation type="journal article" date="2011" name="J. Bacteriol.">
        <title>Genome sequence of Chthoniobacter flavus Ellin428, an aerobic heterotrophic soil bacterium.</title>
        <authorList>
            <person name="Kant R."/>
            <person name="van Passel M.W."/>
            <person name="Palva A."/>
            <person name="Lucas S."/>
            <person name="Lapidus A."/>
            <person name="Glavina Del Rio T."/>
            <person name="Dalin E."/>
            <person name="Tice H."/>
            <person name="Bruce D."/>
            <person name="Goodwin L."/>
            <person name="Pitluck S."/>
            <person name="Larimer F.W."/>
            <person name="Land M.L."/>
            <person name="Hauser L."/>
            <person name="Sangwan P."/>
            <person name="de Vos W.M."/>
            <person name="Janssen P.H."/>
            <person name="Smidt H."/>
        </authorList>
    </citation>
    <scope>NUCLEOTIDE SEQUENCE [LARGE SCALE GENOMIC DNA]</scope>
    <source>
        <strain evidence="5 6">Ellin428</strain>
    </source>
</reference>
<dbReference type="SUPFAM" id="SSF51445">
    <property type="entry name" value="(Trans)glycosidases"/>
    <property type="match status" value="1"/>
</dbReference>
<dbReference type="Proteomes" id="UP000005824">
    <property type="component" value="Unassembled WGS sequence"/>
</dbReference>
<dbReference type="STRING" id="497964.CfE428DRAFT_3422"/>
<dbReference type="InterPro" id="IPR017853">
    <property type="entry name" value="GH"/>
</dbReference>
<keyword evidence="3" id="KW-0624">Polysaccharide degradation</keyword>
<evidence type="ECO:0000256" key="1">
    <source>
        <dbReference type="ARBA" id="ARBA00022801"/>
    </source>
</evidence>
<dbReference type="EMBL" id="ABVL01000009">
    <property type="protein sequence ID" value="EDY19245.1"/>
    <property type="molecule type" value="Genomic_DNA"/>
</dbReference>